<dbReference type="SUPFAM" id="SSF50249">
    <property type="entry name" value="Nucleic acid-binding proteins"/>
    <property type="match status" value="1"/>
</dbReference>
<reference evidence="1" key="1">
    <citation type="submission" date="2019-08" db="EMBL/GenBank/DDBJ databases">
        <title>The improved chromosome-level genome for the pearl oyster Pinctada fucata martensii using PacBio sequencing and Hi-C.</title>
        <authorList>
            <person name="Zheng Z."/>
        </authorList>
    </citation>
    <scope>NUCLEOTIDE SEQUENCE</scope>
    <source>
        <strain evidence="1">ZZ-2019</strain>
        <tissue evidence="1">Adductor muscle</tissue>
    </source>
</reference>
<dbReference type="AlphaFoldDB" id="A0AA88YTD7"/>
<comment type="caution">
    <text evidence="1">The sequence shown here is derived from an EMBL/GenBank/DDBJ whole genome shotgun (WGS) entry which is preliminary data.</text>
</comment>
<evidence type="ECO:0000313" key="2">
    <source>
        <dbReference type="Proteomes" id="UP001186944"/>
    </source>
</evidence>
<keyword evidence="2" id="KW-1185">Reference proteome</keyword>
<sequence length="192" mass="22176">MRITFWGDTSEFVQTGKSYLISHVSTRMFNGELTLNTTMSTKISQIEDVEDPKEDLTFIEEKEEIISISQIKITQNYKCCNTSCNKTIPEIDFQNSFIRCQACQMKQSIKKMKRATTAFLNVTLENSTTTKFVIFEEALHKFLDLEKNAQLLENPDQLEDHLLEIEQFKVPHQSHSDVLSKINRIAVSNQSE</sequence>
<protein>
    <submittedName>
        <fullName evidence="1">Uncharacterized protein</fullName>
    </submittedName>
</protein>
<dbReference type="Proteomes" id="UP001186944">
    <property type="component" value="Unassembled WGS sequence"/>
</dbReference>
<gene>
    <name evidence="1" type="ORF">FSP39_004341</name>
</gene>
<proteinExistence type="predicted"/>
<organism evidence="1 2">
    <name type="scientific">Pinctada imbricata</name>
    <name type="common">Atlantic pearl-oyster</name>
    <name type="synonym">Pinctada martensii</name>
    <dbReference type="NCBI Taxonomy" id="66713"/>
    <lineage>
        <taxon>Eukaryota</taxon>
        <taxon>Metazoa</taxon>
        <taxon>Spiralia</taxon>
        <taxon>Lophotrochozoa</taxon>
        <taxon>Mollusca</taxon>
        <taxon>Bivalvia</taxon>
        <taxon>Autobranchia</taxon>
        <taxon>Pteriomorphia</taxon>
        <taxon>Pterioida</taxon>
        <taxon>Pterioidea</taxon>
        <taxon>Pteriidae</taxon>
        <taxon>Pinctada</taxon>
    </lineage>
</organism>
<name>A0AA88YTD7_PINIB</name>
<evidence type="ECO:0000313" key="1">
    <source>
        <dbReference type="EMBL" id="KAK3108260.1"/>
    </source>
</evidence>
<dbReference type="InterPro" id="IPR012340">
    <property type="entry name" value="NA-bd_OB-fold"/>
</dbReference>
<accession>A0AA88YTD7</accession>
<dbReference type="Gene3D" id="2.40.50.140">
    <property type="entry name" value="Nucleic acid-binding proteins"/>
    <property type="match status" value="1"/>
</dbReference>
<dbReference type="EMBL" id="VSWD01000001">
    <property type="protein sequence ID" value="KAK3108260.1"/>
    <property type="molecule type" value="Genomic_DNA"/>
</dbReference>